<keyword evidence="2" id="KW-1185">Reference proteome</keyword>
<gene>
    <name evidence="1" type="ORF">T03_8501</name>
</gene>
<dbReference type="Proteomes" id="UP000054653">
    <property type="component" value="Unassembled WGS sequence"/>
</dbReference>
<evidence type="ECO:0000313" key="1">
    <source>
        <dbReference type="EMBL" id="KRY54395.1"/>
    </source>
</evidence>
<dbReference type="AlphaFoldDB" id="A0A0V1CYP5"/>
<comment type="caution">
    <text evidence="1">The sequence shown here is derived from an EMBL/GenBank/DDBJ whole genome shotgun (WGS) entry which is preliminary data.</text>
</comment>
<dbReference type="EMBL" id="JYDI01000070">
    <property type="protein sequence ID" value="KRY54395.1"/>
    <property type="molecule type" value="Genomic_DNA"/>
</dbReference>
<proteinExistence type="predicted"/>
<accession>A0A0V1CYP5</accession>
<dbReference type="OrthoDB" id="10467758at2759"/>
<organism evidence="1 2">
    <name type="scientific">Trichinella britovi</name>
    <name type="common">Parasitic roundworm</name>
    <dbReference type="NCBI Taxonomy" id="45882"/>
    <lineage>
        <taxon>Eukaryota</taxon>
        <taxon>Metazoa</taxon>
        <taxon>Ecdysozoa</taxon>
        <taxon>Nematoda</taxon>
        <taxon>Enoplea</taxon>
        <taxon>Dorylaimia</taxon>
        <taxon>Trichinellida</taxon>
        <taxon>Trichinellidae</taxon>
        <taxon>Trichinella</taxon>
    </lineage>
</organism>
<reference evidence="1 2" key="1">
    <citation type="submission" date="2015-01" db="EMBL/GenBank/DDBJ databases">
        <title>Evolution of Trichinella species and genotypes.</title>
        <authorList>
            <person name="Korhonen P.K."/>
            <person name="Edoardo P."/>
            <person name="Giuseppe L.R."/>
            <person name="Gasser R.B."/>
        </authorList>
    </citation>
    <scope>NUCLEOTIDE SEQUENCE [LARGE SCALE GENOMIC DNA]</scope>
    <source>
        <strain evidence="1">ISS120</strain>
    </source>
</reference>
<protein>
    <submittedName>
        <fullName evidence="1">Uncharacterized protein</fullName>
    </submittedName>
</protein>
<sequence length="68" mass="7848">MVQCQLLLDDANANDVHASIYMSSRFQINQVIEANWQQRALLWQKRWLGDRDQLARLLAAAGQHLSVK</sequence>
<name>A0A0V1CYP5_TRIBR</name>
<evidence type="ECO:0000313" key="2">
    <source>
        <dbReference type="Proteomes" id="UP000054653"/>
    </source>
</evidence>